<dbReference type="InterPro" id="IPR000524">
    <property type="entry name" value="Tscrpt_reg_HTH_GntR"/>
</dbReference>
<organism evidence="5 6">
    <name type="scientific">Psychromarinibacter sediminicola</name>
    <dbReference type="NCBI Taxonomy" id="3033385"/>
    <lineage>
        <taxon>Bacteria</taxon>
        <taxon>Pseudomonadati</taxon>
        <taxon>Pseudomonadota</taxon>
        <taxon>Alphaproteobacteria</taxon>
        <taxon>Rhodobacterales</taxon>
        <taxon>Paracoccaceae</taxon>
        <taxon>Psychromarinibacter</taxon>
    </lineage>
</organism>
<evidence type="ECO:0000313" key="6">
    <source>
        <dbReference type="Proteomes" id="UP001220964"/>
    </source>
</evidence>
<keyword evidence="1" id="KW-0805">Transcription regulation</keyword>
<dbReference type="InterPro" id="IPR011711">
    <property type="entry name" value="GntR_C"/>
</dbReference>
<name>A0AAE3NPK5_9RHOB</name>
<dbReference type="SUPFAM" id="SSF46785">
    <property type="entry name" value="Winged helix' DNA-binding domain"/>
    <property type="match status" value="1"/>
</dbReference>
<dbReference type="GO" id="GO:0003700">
    <property type="term" value="F:DNA-binding transcription factor activity"/>
    <property type="evidence" value="ECO:0007669"/>
    <property type="project" value="InterPro"/>
</dbReference>
<dbReference type="GO" id="GO:0003677">
    <property type="term" value="F:DNA binding"/>
    <property type="evidence" value="ECO:0007669"/>
    <property type="project" value="UniProtKB-KW"/>
</dbReference>
<dbReference type="SMART" id="SM00895">
    <property type="entry name" value="FCD"/>
    <property type="match status" value="1"/>
</dbReference>
<dbReference type="SUPFAM" id="SSF48008">
    <property type="entry name" value="GntR ligand-binding domain-like"/>
    <property type="match status" value="1"/>
</dbReference>
<dbReference type="RefSeq" id="WP_275565831.1">
    <property type="nucleotide sequence ID" value="NZ_JARGYC010000005.1"/>
</dbReference>
<keyword evidence="3" id="KW-0804">Transcription</keyword>
<dbReference type="PANTHER" id="PTHR43537">
    <property type="entry name" value="TRANSCRIPTIONAL REGULATOR, GNTR FAMILY"/>
    <property type="match status" value="1"/>
</dbReference>
<gene>
    <name evidence="5" type="ORF">P1J78_02950</name>
</gene>
<dbReference type="PROSITE" id="PS50949">
    <property type="entry name" value="HTH_GNTR"/>
    <property type="match status" value="1"/>
</dbReference>
<comment type="caution">
    <text evidence="5">The sequence shown here is derived from an EMBL/GenBank/DDBJ whole genome shotgun (WGS) entry which is preliminary data.</text>
</comment>
<evidence type="ECO:0000256" key="1">
    <source>
        <dbReference type="ARBA" id="ARBA00023015"/>
    </source>
</evidence>
<proteinExistence type="predicted"/>
<sequence>MSEGRVEFLYQTLKARAVGFEFRPGERINEGMVAKELNASRTPLREAMNRLVAEQLVEFRSGQGFFCRALDPTSIFELYEMRMIIETAAARRACQRATTSDIAALRDQLEADGLTTAGLTIREVVTRDEAFHLGIARLVGNSEVVRHLDRINERIRFIRWVDMGRRVRTTKGEHLKIMEALEARDSERAAAVLKTHVMRRMDEIVAAVREGYSNIFMADPEELFDRLVPDGD</sequence>
<dbReference type="EMBL" id="JARGYC010000005">
    <property type="protein sequence ID" value="MDF0599682.1"/>
    <property type="molecule type" value="Genomic_DNA"/>
</dbReference>
<dbReference type="AlphaFoldDB" id="A0AAE3NPK5"/>
<protein>
    <submittedName>
        <fullName evidence="5">GntR family transcriptional regulator</fullName>
    </submittedName>
</protein>
<evidence type="ECO:0000259" key="4">
    <source>
        <dbReference type="PROSITE" id="PS50949"/>
    </source>
</evidence>
<evidence type="ECO:0000256" key="2">
    <source>
        <dbReference type="ARBA" id="ARBA00023125"/>
    </source>
</evidence>
<feature type="domain" description="HTH gntR-type" evidence="4">
    <location>
        <begin position="3"/>
        <end position="70"/>
    </location>
</feature>
<dbReference type="Proteomes" id="UP001220964">
    <property type="component" value="Unassembled WGS sequence"/>
</dbReference>
<dbReference type="InterPro" id="IPR008920">
    <property type="entry name" value="TF_FadR/GntR_C"/>
</dbReference>
<reference evidence="5" key="1">
    <citation type="submission" date="2023-03" db="EMBL/GenBank/DDBJ databases">
        <title>Multiphase analysis and comparison of six strains from genera Psychromarinibacter, Lutimaribacter, and Maritimibacter, including a novel species: Psychromarinibacter sediminicola sp. nov.</title>
        <authorList>
            <person name="Wang Y.-H."/>
            <person name="Ye M.-Q."/>
            <person name="Du Z.-J."/>
        </authorList>
    </citation>
    <scope>NUCLEOTIDE SEQUENCE</scope>
    <source>
        <strain evidence="5">C21-152</strain>
    </source>
</reference>
<dbReference type="Gene3D" id="1.10.10.10">
    <property type="entry name" value="Winged helix-like DNA-binding domain superfamily/Winged helix DNA-binding domain"/>
    <property type="match status" value="1"/>
</dbReference>
<dbReference type="InterPro" id="IPR036388">
    <property type="entry name" value="WH-like_DNA-bd_sf"/>
</dbReference>
<dbReference type="InterPro" id="IPR036390">
    <property type="entry name" value="WH_DNA-bd_sf"/>
</dbReference>
<dbReference type="Gene3D" id="1.20.120.530">
    <property type="entry name" value="GntR ligand-binding domain-like"/>
    <property type="match status" value="1"/>
</dbReference>
<accession>A0AAE3NPK5</accession>
<dbReference type="Pfam" id="PF00392">
    <property type="entry name" value="GntR"/>
    <property type="match status" value="1"/>
</dbReference>
<evidence type="ECO:0000256" key="3">
    <source>
        <dbReference type="ARBA" id="ARBA00023163"/>
    </source>
</evidence>
<dbReference type="Pfam" id="PF07729">
    <property type="entry name" value="FCD"/>
    <property type="match status" value="1"/>
</dbReference>
<dbReference type="SMART" id="SM00345">
    <property type="entry name" value="HTH_GNTR"/>
    <property type="match status" value="1"/>
</dbReference>
<dbReference type="PANTHER" id="PTHR43537:SF45">
    <property type="entry name" value="GNTR FAMILY REGULATORY PROTEIN"/>
    <property type="match status" value="1"/>
</dbReference>
<keyword evidence="2" id="KW-0238">DNA-binding</keyword>
<evidence type="ECO:0000313" key="5">
    <source>
        <dbReference type="EMBL" id="MDF0599682.1"/>
    </source>
</evidence>
<keyword evidence="6" id="KW-1185">Reference proteome</keyword>